<name>A0AA38J3M5_9CUCU</name>
<keyword evidence="2" id="KW-1185">Reference proteome</keyword>
<evidence type="ECO:0000313" key="1">
    <source>
        <dbReference type="EMBL" id="KAJ3664542.1"/>
    </source>
</evidence>
<gene>
    <name evidence="1" type="ORF">Zmor_000100</name>
</gene>
<sequence>MYSSSREQLLRLRLIFKRRAGVRAEKVDSYFLASNLVRGHCLRGIICSNAPIDYIVRLTKVFKATASLLPQLTALSSRLNHAEKDHLFDYKNDLQEWSDLAHLIRLL</sequence>
<accession>A0AA38J3M5</accession>
<dbReference type="Proteomes" id="UP001168821">
    <property type="component" value="Unassembled WGS sequence"/>
</dbReference>
<dbReference type="AlphaFoldDB" id="A0AA38J3M5"/>
<reference evidence="1" key="1">
    <citation type="journal article" date="2023" name="G3 (Bethesda)">
        <title>Whole genome assemblies of Zophobas morio and Tenebrio molitor.</title>
        <authorList>
            <person name="Kaur S."/>
            <person name="Stinson S.A."/>
            <person name="diCenzo G.C."/>
        </authorList>
    </citation>
    <scope>NUCLEOTIDE SEQUENCE</scope>
    <source>
        <strain evidence="1">QUZm001</strain>
    </source>
</reference>
<protein>
    <submittedName>
        <fullName evidence="1">Uncharacterized protein</fullName>
    </submittedName>
</protein>
<dbReference type="EMBL" id="JALNTZ010000001">
    <property type="protein sequence ID" value="KAJ3664542.1"/>
    <property type="molecule type" value="Genomic_DNA"/>
</dbReference>
<organism evidence="1 2">
    <name type="scientific">Zophobas morio</name>
    <dbReference type="NCBI Taxonomy" id="2755281"/>
    <lineage>
        <taxon>Eukaryota</taxon>
        <taxon>Metazoa</taxon>
        <taxon>Ecdysozoa</taxon>
        <taxon>Arthropoda</taxon>
        <taxon>Hexapoda</taxon>
        <taxon>Insecta</taxon>
        <taxon>Pterygota</taxon>
        <taxon>Neoptera</taxon>
        <taxon>Endopterygota</taxon>
        <taxon>Coleoptera</taxon>
        <taxon>Polyphaga</taxon>
        <taxon>Cucujiformia</taxon>
        <taxon>Tenebrionidae</taxon>
        <taxon>Zophobas</taxon>
    </lineage>
</organism>
<evidence type="ECO:0000313" key="2">
    <source>
        <dbReference type="Proteomes" id="UP001168821"/>
    </source>
</evidence>
<comment type="caution">
    <text evidence="1">The sequence shown here is derived from an EMBL/GenBank/DDBJ whole genome shotgun (WGS) entry which is preliminary data.</text>
</comment>
<proteinExistence type="predicted"/>